<evidence type="ECO:0000313" key="10">
    <source>
        <dbReference type="Proteomes" id="UP000009222"/>
    </source>
</evidence>
<feature type="active site" description="Nucleophile" evidence="4 5">
    <location>
        <position position="53"/>
    </location>
</feature>
<dbReference type="GO" id="GO:0003723">
    <property type="term" value="F:RNA binding"/>
    <property type="evidence" value="ECO:0007669"/>
    <property type="project" value="InterPro"/>
</dbReference>
<evidence type="ECO:0000313" key="9">
    <source>
        <dbReference type="EMBL" id="AEF82824.1"/>
    </source>
</evidence>
<dbReference type="InterPro" id="IPR020103">
    <property type="entry name" value="PsdUridine_synth_cat_dom_sf"/>
</dbReference>
<evidence type="ECO:0000256" key="4">
    <source>
        <dbReference type="HAMAP-Rule" id="MF_00171"/>
    </source>
</evidence>
<evidence type="ECO:0000256" key="1">
    <source>
        <dbReference type="ARBA" id="ARBA00009375"/>
    </source>
</evidence>
<evidence type="ECO:0000256" key="5">
    <source>
        <dbReference type="PIRSR" id="PIRSR001430-1"/>
    </source>
</evidence>
<feature type="binding site" evidence="4 6">
    <location>
        <position position="112"/>
    </location>
    <ligand>
        <name>substrate</name>
    </ligand>
</feature>
<dbReference type="SUPFAM" id="SSF55120">
    <property type="entry name" value="Pseudouridine synthase"/>
    <property type="match status" value="1"/>
</dbReference>
<dbReference type="PANTHER" id="PTHR11142:SF0">
    <property type="entry name" value="TRNA PSEUDOURIDINE SYNTHASE-LIKE 1"/>
    <property type="match status" value="1"/>
</dbReference>
<protein>
    <recommendedName>
        <fullName evidence="4">tRNA pseudouridine synthase A</fullName>
        <ecNumber evidence="4">5.4.99.12</ecNumber>
    </recommendedName>
    <alternativeName>
        <fullName evidence="4">tRNA pseudouridine(38-40) synthase</fullName>
    </alternativeName>
    <alternativeName>
        <fullName evidence="4">tRNA pseudouridylate synthase I</fullName>
    </alternativeName>
    <alternativeName>
        <fullName evidence="4">tRNA-uridine isomerase I</fullName>
    </alternativeName>
</protein>
<dbReference type="InterPro" id="IPR020094">
    <property type="entry name" value="TruA/RsuA/RluB/E/F_N"/>
</dbReference>
<gene>
    <name evidence="4 9" type="primary">truA</name>
    <name evidence="9" type="ordered locus">TREAZ_0151</name>
</gene>
<dbReference type="PIRSF" id="PIRSF001430">
    <property type="entry name" value="tRNA_psdUrid_synth"/>
    <property type="match status" value="1"/>
</dbReference>
<evidence type="ECO:0000256" key="2">
    <source>
        <dbReference type="ARBA" id="ARBA00022694"/>
    </source>
</evidence>
<dbReference type="EMBL" id="CP001841">
    <property type="protein sequence ID" value="AEF82824.1"/>
    <property type="molecule type" value="Genomic_DNA"/>
</dbReference>
<dbReference type="HOGENOM" id="CLU_014673_0_1_12"/>
<evidence type="ECO:0000259" key="8">
    <source>
        <dbReference type="Pfam" id="PF01416"/>
    </source>
</evidence>
<dbReference type="STRING" id="545695.TREAZ_0151"/>
<dbReference type="InParanoid" id="F5YEX5"/>
<dbReference type="GO" id="GO:0031119">
    <property type="term" value="P:tRNA pseudouridine synthesis"/>
    <property type="evidence" value="ECO:0007669"/>
    <property type="project" value="UniProtKB-UniRule"/>
</dbReference>
<dbReference type="RefSeq" id="WP_015711774.1">
    <property type="nucleotide sequence ID" value="NC_015577.1"/>
</dbReference>
<comment type="caution">
    <text evidence="4">Lacks conserved residue(s) required for the propagation of feature annotation.</text>
</comment>
<comment type="catalytic activity">
    <reaction evidence="4 7">
        <text>uridine(38/39/40) in tRNA = pseudouridine(38/39/40) in tRNA</text>
        <dbReference type="Rhea" id="RHEA:22376"/>
        <dbReference type="Rhea" id="RHEA-COMP:10085"/>
        <dbReference type="Rhea" id="RHEA-COMP:10087"/>
        <dbReference type="ChEBI" id="CHEBI:65314"/>
        <dbReference type="ChEBI" id="CHEBI:65315"/>
        <dbReference type="EC" id="5.4.99.12"/>
    </reaction>
</comment>
<dbReference type="Pfam" id="PF01416">
    <property type="entry name" value="PseudoU_synth_1"/>
    <property type="match status" value="2"/>
</dbReference>
<dbReference type="InterPro" id="IPR020097">
    <property type="entry name" value="PsdUridine_synth_TruA_a/b_dom"/>
</dbReference>
<dbReference type="InterPro" id="IPR001406">
    <property type="entry name" value="PsdUridine_synth_TruA"/>
</dbReference>
<dbReference type="CDD" id="cd02570">
    <property type="entry name" value="PseudoU_synth_EcTruA"/>
    <property type="match status" value="1"/>
</dbReference>
<evidence type="ECO:0000256" key="6">
    <source>
        <dbReference type="PIRSR" id="PIRSR001430-2"/>
    </source>
</evidence>
<dbReference type="eggNOG" id="COG0101">
    <property type="taxonomic scope" value="Bacteria"/>
</dbReference>
<keyword evidence="3 4" id="KW-0413">Isomerase</keyword>
<feature type="domain" description="Pseudouridine synthase I TruA alpha/beta" evidence="8">
    <location>
        <begin position="9"/>
        <end position="106"/>
    </location>
</feature>
<name>F5YEX5_LEAAZ</name>
<dbReference type="KEGG" id="taz:TREAZ_0151"/>
<dbReference type="HAMAP" id="MF_00171">
    <property type="entry name" value="TruA"/>
    <property type="match status" value="1"/>
</dbReference>
<dbReference type="Gene3D" id="3.30.70.580">
    <property type="entry name" value="Pseudouridine synthase I, catalytic domain, N-terminal subdomain"/>
    <property type="match status" value="1"/>
</dbReference>
<comment type="function">
    <text evidence="4">Formation of pseudouridine at positions 38, 39 and 40 in the anticodon stem and loop of transfer RNAs.</text>
</comment>
<dbReference type="AlphaFoldDB" id="F5YEX5"/>
<sequence>MPRNIKLLIAYDGTDFSGWQRQAGRRTVQGEIEKSLGKVHKESVNLTGSGRTDAGVHAAGQVANFLTTIDSMEARRFVPALNRILPEDVRILEAAEAGEDFHSRYDAKSRTYRYNIIPGSAFPWELRYAWQLWRQPRIAVLNEFASFIRGEFDCSVFAVPGDKSISRSRYISGASFFYEGGRLVFEITANAFLWKMVRSIVGTLLYYEEKGLGPQSFVEILASKNRSLAGPTAPPQGLFLWKIDYYRL</sequence>
<dbReference type="FunCoup" id="F5YEX5">
    <property type="interactions" value="402"/>
</dbReference>
<proteinExistence type="inferred from homology"/>
<dbReference type="EC" id="5.4.99.12" evidence="4"/>
<keyword evidence="10" id="KW-1185">Reference proteome</keyword>
<dbReference type="Proteomes" id="UP000009222">
    <property type="component" value="Chromosome"/>
</dbReference>
<evidence type="ECO:0000256" key="3">
    <source>
        <dbReference type="ARBA" id="ARBA00023235"/>
    </source>
</evidence>
<feature type="domain" description="Pseudouridine synthase I TruA alpha/beta" evidence="8">
    <location>
        <begin position="150"/>
        <end position="245"/>
    </location>
</feature>
<dbReference type="Gene3D" id="3.30.70.660">
    <property type="entry name" value="Pseudouridine synthase I, catalytic domain, C-terminal subdomain"/>
    <property type="match status" value="1"/>
</dbReference>
<keyword evidence="2 4" id="KW-0819">tRNA processing</keyword>
<reference evidence="10" key="1">
    <citation type="submission" date="2009-12" db="EMBL/GenBank/DDBJ databases">
        <title>Complete sequence of Treponema azotonutricium strain ZAS-9.</title>
        <authorList>
            <person name="Tetu S.G."/>
            <person name="Matson E."/>
            <person name="Ren Q."/>
            <person name="Seshadri R."/>
            <person name="Elbourne L."/>
            <person name="Hassan K.A."/>
            <person name="Durkin A."/>
            <person name="Radune D."/>
            <person name="Mohamoud Y."/>
            <person name="Shay R."/>
            <person name="Jin S."/>
            <person name="Zhang X."/>
            <person name="Lucey K."/>
            <person name="Ballor N.R."/>
            <person name="Ottesen E."/>
            <person name="Rosenthal R."/>
            <person name="Allen A."/>
            <person name="Leadbetter J.R."/>
            <person name="Paulsen I.T."/>
        </authorList>
    </citation>
    <scope>NUCLEOTIDE SEQUENCE [LARGE SCALE GENOMIC DNA]</scope>
    <source>
        <strain evidence="10">ATCC BAA-888 / DSM 13862 / ZAS-9</strain>
    </source>
</reference>
<comment type="subunit">
    <text evidence="4">Homodimer.</text>
</comment>
<evidence type="ECO:0000256" key="7">
    <source>
        <dbReference type="RuleBase" id="RU003792"/>
    </source>
</evidence>
<dbReference type="PANTHER" id="PTHR11142">
    <property type="entry name" value="PSEUDOURIDYLATE SYNTHASE"/>
    <property type="match status" value="1"/>
</dbReference>
<dbReference type="GO" id="GO:0160147">
    <property type="term" value="F:tRNA pseudouridine(38-40) synthase activity"/>
    <property type="evidence" value="ECO:0007669"/>
    <property type="project" value="UniProtKB-EC"/>
</dbReference>
<comment type="similarity">
    <text evidence="1 4 7">Belongs to the tRNA pseudouridine synthase TruA family.</text>
</comment>
<organism evidence="9 10">
    <name type="scientific">Leadbettera azotonutricia (strain ATCC BAA-888 / DSM 13862 / ZAS-9)</name>
    <name type="common">Treponema azotonutricium</name>
    <dbReference type="NCBI Taxonomy" id="545695"/>
    <lineage>
        <taxon>Bacteria</taxon>
        <taxon>Pseudomonadati</taxon>
        <taxon>Spirochaetota</taxon>
        <taxon>Spirochaetia</taxon>
        <taxon>Spirochaetales</taxon>
        <taxon>Breznakiellaceae</taxon>
        <taxon>Leadbettera</taxon>
    </lineage>
</organism>
<dbReference type="OrthoDB" id="9811823at2"/>
<dbReference type="InterPro" id="IPR020095">
    <property type="entry name" value="PsdUridine_synth_TruA_C"/>
</dbReference>
<reference evidence="9 10" key="2">
    <citation type="journal article" date="2011" name="ISME J.">
        <title>RNA-seq reveals cooperative metabolic interactions between two termite-gut spirochete species in co-culture.</title>
        <authorList>
            <person name="Rosenthal A.Z."/>
            <person name="Matson E.G."/>
            <person name="Eldar A."/>
            <person name="Leadbetter J.R."/>
        </authorList>
    </citation>
    <scope>NUCLEOTIDE SEQUENCE [LARGE SCALE GENOMIC DNA]</scope>
    <source>
        <strain evidence="10">ATCC BAA-888 / DSM 13862 / ZAS-9</strain>
    </source>
</reference>
<dbReference type="FunFam" id="3.30.70.580:FF:000001">
    <property type="entry name" value="tRNA pseudouridine synthase A"/>
    <property type="match status" value="1"/>
</dbReference>
<accession>F5YEX5</accession>
<dbReference type="NCBIfam" id="TIGR00071">
    <property type="entry name" value="hisT_truA"/>
    <property type="match status" value="1"/>
</dbReference>